<dbReference type="Gene3D" id="3.30.40.10">
    <property type="entry name" value="Zinc/RING finger domain, C3HC4 (zinc finger)"/>
    <property type="match status" value="1"/>
</dbReference>
<evidence type="ECO:0000256" key="1">
    <source>
        <dbReference type="ARBA" id="ARBA00022723"/>
    </source>
</evidence>
<feature type="domain" description="SP-RING-type" evidence="6">
    <location>
        <begin position="305"/>
        <end position="386"/>
    </location>
</feature>
<dbReference type="GO" id="GO:0008270">
    <property type="term" value="F:zinc ion binding"/>
    <property type="evidence" value="ECO:0007669"/>
    <property type="project" value="UniProtKB-KW"/>
</dbReference>
<organism evidence="7 8">
    <name type="scientific">Nepenthes gracilis</name>
    <name type="common">Slender pitcher plant</name>
    <dbReference type="NCBI Taxonomy" id="150966"/>
    <lineage>
        <taxon>Eukaryota</taxon>
        <taxon>Viridiplantae</taxon>
        <taxon>Streptophyta</taxon>
        <taxon>Embryophyta</taxon>
        <taxon>Tracheophyta</taxon>
        <taxon>Spermatophyta</taxon>
        <taxon>Magnoliopsida</taxon>
        <taxon>eudicotyledons</taxon>
        <taxon>Gunneridae</taxon>
        <taxon>Pentapetalae</taxon>
        <taxon>Caryophyllales</taxon>
        <taxon>Nepenthaceae</taxon>
        <taxon>Nepenthes</taxon>
    </lineage>
</organism>
<evidence type="ECO:0000256" key="4">
    <source>
        <dbReference type="PROSITE-ProRule" id="PRU00452"/>
    </source>
</evidence>
<keyword evidence="3" id="KW-0862">Zinc</keyword>
<evidence type="ECO:0000256" key="2">
    <source>
        <dbReference type="ARBA" id="ARBA00022771"/>
    </source>
</evidence>
<dbReference type="GO" id="GO:0000785">
    <property type="term" value="C:chromatin"/>
    <property type="evidence" value="ECO:0007669"/>
    <property type="project" value="TreeGrafter"/>
</dbReference>
<dbReference type="Proteomes" id="UP001279734">
    <property type="component" value="Unassembled WGS sequence"/>
</dbReference>
<feature type="compositionally biased region" description="Polar residues" evidence="5">
    <location>
        <begin position="863"/>
        <end position="883"/>
    </location>
</feature>
<dbReference type="InterPro" id="IPR013083">
    <property type="entry name" value="Znf_RING/FYVE/PHD"/>
</dbReference>
<dbReference type="EMBL" id="BSYO01000025">
    <property type="protein sequence ID" value="GMH22678.1"/>
    <property type="molecule type" value="Genomic_DNA"/>
</dbReference>
<comment type="caution">
    <text evidence="7">The sequence shown here is derived from an EMBL/GenBank/DDBJ whole genome shotgun (WGS) entry which is preliminary data.</text>
</comment>
<gene>
    <name evidence="7" type="ORF">Nepgr_024521</name>
</gene>
<protein>
    <recommendedName>
        <fullName evidence="6">SP-RING-type domain-containing protein</fullName>
    </recommendedName>
</protein>
<proteinExistence type="predicted"/>
<feature type="compositionally biased region" description="Polar residues" evidence="5">
    <location>
        <begin position="693"/>
        <end position="712"/>
    </location>
</feature>
<name>A0AAD3XYV9_NEPGR</name>
<dbReference type="AlphaFoldDB" id="A0AAD3XYV9"/>
<evidence type="ECO:0000313" key="7">
    <source>
        <dbReference type="EMBL" id="GMH22678.1"/>
    </source>
</evidence>
<keyword evidence="8" id="KW-1185">Reference proteome</keyword>
<feature type="region of interest" description="Disordered" evidence="5">
    <location>
        <begin position="841"/>
        <end position="883"/>
    </location>
</feature>
<dbReference type="PROSITE" id="PS51044">
    <property type="entry name" value="ZF_SP_RING"/>
    <property type="match status" value="1"/>
</dbReference>
<evidence type="ECO:0000259" key="6">
    <source>
        <dbReference type="PROSITE" id="PS51044"/>
    </source>
</evidence>
<feature type="region of interest" description="Disordered" evidence="5">
    <location>
        <begin position="589"/>
        <end position="613"/>
    </location>
</feature>
<evidence type="ECO:0000313" key="8">
    <source>
        <dbReference type="Proteomes" id="UP001279734"/>
    </source>
</evidence>
<dbReference type="Pfam" id="PF02891">
    <property type="entry name" value="zf-MIZ"/>
    <property type="match status" value="1"/>
</dbReference>
<sequence>MDCAAISATPAAGIAAFNARRGSAQSTTSEINSHRIGIVAERLAMCALSGQRSEYSQFLNLSLSLARGIDFAVASNDVPARASDLPPLVKQACHCKTEFLLQAALMVLMISVKNACKNGWFNSKDTEELLALADEIGSSFSTAGNISNEPTSFLPTVSNIMSRFYPQFKLGQIIVSFEIKPGYGAHVVDFHISKNMPYSPQEKIWLFVALKDNIDTSSCIVNPLQVNFLINGKGVEKRTNVMMDQGPQLPTVINTMLKYGTNLLQAVGHSEGHYIVLVAFMNIVTCSDLPPVRDYAQLVSAALDSDSEIIEGPSRISLNCPISRTRIITPVKGHQCKHHQCFDLSNYIQINSRRPAWRCPCCNQSVCYTDICINQCMVKILQEVSEDVIDVIISADGSWNAATSSTDHRDEPREAILNPLQEGLEQQESYGVSNDPPDVCDLTRGDDDMAIAGHSEREDCKPVVIPDPQILRNTSEVDQSAVTQIDDQWSPTMLLPASISLGTISQPLANFVPQPVLTDAVSPALNRDHVALWGMSHATNSMSLSQLSTANSLALQQPQFGQANLSSEYGRSPAITRNVTRTPIAIQALPVQPPTPSTSQWPRPSLNPSSIDVSSLSSQNSLLLSSVADGSGKILSDMERRPNTSQSYVNPLQVPDVATSSSQRLLAAQTQLLGLPAPAQLPRLAQRVSSGFQTRHPQQPLNASRLPQTMSQPPHLMRPASIPRTHVQPRPSPVMVSHTASSRHHQFHLMAAAVQRAAQMARQPPTVPQHSQSPVATEAESLRTTLCEPRLSPGGQVQAVSRTENLIDLQLEQNWRPTGRMRGSLSGRSYSDSLNPLIIRPTEQSPALGPPISNSMPPHLQSRLANSRNAHVPQTPTHPVTSG</sequence>
<evidence type="ECO:0000256" key="5">
    <source>
        <dbReference type="SAM" id="MobiDB-lite"/>
    </source>
</evidence>
<keyword evidence="2 4" id="KW-0863">Zinc-finger</keyword>
<keyword evidence="1" id="KW-0479">Metal-binding</keyword>
<dbReference type="PANTHER" id="PTHR10782">
    <property type="entry name" value="ZINC FINGER MIZ DOMAIN-CONTAINING PROTEIN"/>
    <property type="match status" value="1"/>
</dbReference>
<dbReference type="PANTHER" id="PTHR10782:SF4">
    <property type="entry name" value="TONALLI, ISOFORM E"/>
    <property type="match status" value="1"/>
</dbReference>
<accession>A0AAD3XYV9</accession>
<dbReference type="CDD" id="cd16650">
    <property type="entry name" value="SP-RING_PIAS-like"/>
    <property type="match status" value="1"/>
</dbReference>
<dbReference type="GO" id="GO:0016925">
    <property type="term" value="P:protein sumoylation"/>
    <property type="evidence" value="ECO:0007669"/>
    <property type="project" value="UniProtKB-ARBA"/>
</dbReference>
<feature type="region of interest" description="Disordered" evidence="5">
    <location>
        <begin position="693"/>
        <end position="717"/>
    </location>
</feature>
<evidence type="ECO:0000256" key="3">
    <source>
        <dbReference type="ARBA" id="ARBA00022833"/>
    </source>
</evidence>
<reference evidence="7" key="1">
    <citation type="submission" date="2023-05" db="EMBL/GenBank/DDBJ databases">
        <title>Nepenthes gracilis genome sequencing.</title>
        <authorList>
            <person name="Fukushima K."/>
        </authorList>
    </citation>
    <scope>NUCLEOTIDE SEQUENCE</scope>
    <source>
        <strain evidence="7">SING2019-196</strain>
    </source>
</reference>
<dbReference type="InterPro" id="IPR004181">
    <property type="entry name" value="Znf_MIZ"/>
</dbReference>
<dbReference type="GO" id="GO:0061665">
    <property type="term" value="F:SUMO ligase activity"/>
    <property type="evidence" value="ECO:0007669"/>
    <property type="project" value="TreeGrafter"/>
</dbReference>